<dbReference type="Gene3D" id="3.90.950.10">
    <property type="match status" value="1"/>
</dbReference>
<evidence type="ECO:0000256" key="1">
    <source>
        <dbReference type="ARBA" id="ARBA00001968"/>
    </source>
</evidence>
<dbReference type="InterPro" id="IPR029001">
    <property type="entry name" value="ITPase-like_fam"/>
</dbReference>
<dbReference type="EC" id="3.6.1.9" evidence="3"/>
<dbReference type="HAMAP" id="MF_00528">
    <property type="entry name" value="Maf"/>
    <property type="match status" value="1"/>
</dbReference>
<dbReference type="Pfam" id="PF02545">
    <property type="entry name" value="Maf"/>
    <property type="match status" value="1"/>
</dbReference>
<comment type="catalytic activity">
    <reaction evidence="3">
        <text>a 2'-deoxyribonucleoside 5'-triphosphate + H2O = a 2'-deoxyribonucleoside 5'-phosphate + diphosphate + H(+)</text>
        <dbReference type="Rhea" id="RHEA:44644"/>
        <dbReference type="ChEBI" id="CHEBI:15377"/>
        <dbReference type="ChEBI" id="CHEBI:15378"/>
        <dbReference type="ChEBI" id="CHEBI:33019"/>
        <dbReference type="ChEBI" id="CHEBI:61560"/>
        <dbReference type="ChEBI" id="CHEBI:65317"/>
        <dbReference type="EC" id="3.6.1.9"/>
    </reaction>
</comment>
<dbReference type="GO" id="GO:0047429">
    <property type="term" value="F:nucleoside triphosphate diphosphatase activity"/>
    <property type="evidence" value="ECO:0007669"/>
    <property type="project" value="UniProtKB-EC"/>
</dbReference>
<dbReference type="Proteomes" id="UP000199213">
    <property type="component" value="Unassembled WGS sequence"/>
</dbReference>
<comment type="catalytic activity">
    <reaction evidence="3">
        <text>a ribonucleoside 5'-triphosphate + H2O = a ribonucleoside 5'-phosphate + diphosphate + H(+)</text>
        <dbReference type="Rhea" id="RHEA:23996"/>
        <dbReference type="ChEBI" id="CHEBI:15377"/>
        <dbReference type="ChEBI" id="CHEBI:15378"/>
        <dbReference type="ChEBI" id="CHEBI:33019"/>
        <dbReference type="ChEBI" id="CHEBI:58043"/>
        <dbReference type="ChEBI" id="CHEBI:61557"/>
        <dbReference type="EC" id="3.6.1.9"/>
    </reaction>
</comment>
<sequence length="222" mass="22926">MRLVLASASPARLSVLRAAGVEPVVRVSGVDEHAVTASLPDPSPAEVVTALAHAKASAVVDQVAAEFPDAVIVGCDSMLWTPGEHAAELVGKPETPELAAERWERMAGGTGSLLTGHALLRLRNGTTVAEHSDHLATTVRFGQPSRAELDSYIATGEPMKVAGGFTLDGFGGWFITGVDGDPASVLGISLSLTRSLLAEVGVSVVSLWNEPSAERNGVAVSE</sequence>
<dbReference type="AlphaFoldDB" id="A0A1G9CZ30"/>
<dbReference type="InterPro" id="IPR003697">
    <property type="entry name" value="Maf-like"/>
</dbReference>
<reference evidence="5" key="1">
    <citation type="submission" date="2016-10" db="EMBL/GenBank/DDBJ databases">
        <authorList>
            <person name="Varghese N."/>
            <person name="Submissions S."/>
        </authorList>
    </citation>
    <scope>NUCLEOTIDE SEQUENCE [LARGE SCALE GENOMIC DNA]</scope>
    <source>
        <strain evidence="5">DSM 45460</strain>
    </source>
</reference>
<evidence type="ECO:0000256" key="2">
    <source>
        <dbReference type="ARBA" id="ARBA00022801"/>
    </source>
</evidence>
<keyword evidence="2 3" id="KW-0378">Hydrolase</keyword>
<protein>
    <recommendedName>
        <fullName evidence="3">Nucleoside triphosphate pyrophosphatase</fullName>
        <ecNumber evidence="3">3.6.1.9</ecNumber>
    </recommendedName>
    <alternativeName>
        <fullName evidence="3">Nucleotide pyrophosphatase</fullName>
        <shortName evidence="3">Nucleotide PPase</shortName>
    </alternativeName>
</protein>
<organism evidence="4 5">
    <name type="scientific">Actinopolyspora mzabensis</name>
    <dbReference type="NCBI Taxonomy" id="995066"/>
    <lineage>
        <taxon>Bacteria</taxon>
        <taxon>Bacillati</taxon>
        <taxon>Actinomycetota</taxon>
        <taxon>Actinomycetes</taxon>
        <taxon>Actinopolysporales</taxon>
        <taxon>Actinopolysporaceae</taxon>
        <taxon>Actinopolyspora</taxon>
    </lineage>
</organism>
<dbReference type="OrthoDB" id="3527985at2"/>
<gene>
    <name evidence="4" type="ORF">SAMN04487820_109153</name>
</gene>
<comment type="function">
    <text evidence="3">Nucleoside triphosphate pyrophosphatase. May have a dual role in cell division arrest and in preventing the incorporation of modified nucleotides into cellular nucleic acids.</text>
</comment>
<evidence type="ECO:0000313" key="5">
    <source>
        <dbReference type="Proteomes" id="UP000199213"/>
    </source>
</evidence>
<comment type="subcellular location">
    <subcellularLocation>
        <location evidence="3">Cytoplasm</location>
    </subcellularLocation>
</comment>
<keyword evidence="3" id="KW-0963">Cytoplasm</keyword>
<comment type="caution">
    <text evidence="3">Lacks conserved residue(s) required for the propagation of feature annotation.</text>
</comment>
<evidence type="ECO:0000256" key="3">
    <source>
        <dbReference type="HAMAP-Rule" id="MF_00528"/>
    </source>
</evidence>
<dbReference type="PIRSF" id="PIRSF006305">
    <property type="entry name" value="Maf"/>
    <property type="match status" value="1"/>
</dbReference>
<dbReference type="PANTHER" id="PTHR43213">
    <property type="entry name" value="BIFUNCTIONAL DTTP/UTP PYROPHOSPHATASE/METHYLTRANSFERASE PROTEIN-RELATED"/>
    <property type="match status" value="1"/>
</dbReference>
<comment type="similarity">
    <text evidence="3">Belongs to the Maf family.</text>
</comment>
<accession>A0A1G9CZ30</accession>
<dbReference type="RefSeq" id="WP_092629445.1">
    <property type="nucleotide sequence ID" value="NZ_FNFM01000009.1"/>
</dbReference>
<dbReference type="GO" id="GO:0009117">
    <property type="term" value="P:nucleotide metabolic process"/>
    <property type="evidence" value="ECO:0007669"/>
    <property type="project" value="UniProtKB-KW"/>
</dbReference>
<feature type="active site" description="Proton acceptor" evidence="3">
    <location>
        <position position="76"/>
    </location>
</feature>
<dbReference type="GO" id="GO:0005737">
    <property type="term" value="C:cytoplasm"/>
    <property type="evidence" value="ECO:0007669"/>
    <property type="project" value="UniProtKB-SubCell"/>
</dbReference>
<comment type="cofactor">
    <cofactor evidence="1 3">
        <name>a divalent metal cation</name>
        <dbReference type="ChEBI" id="CHEBI:60240"/>
    </cofactor>
</comment>
<dbReference type="EMBL" id="FNFM01000009">
    <property type="protein sequence ID" value="SDK56665.1"/>
    <property type="molecule type" value="Genomic_DNA"/>
</dbReference>
<dbReference type="PANTHER" id="PTHR43213:SF5">
    <property type="entry name" value="BIFUNCTIONAL DTTP_UTP PYROPHOSPHATASE_METHYLTRANSFERASE PROTEIN-RELATED"/>
    <property type="match status" value="1"/>
</dbReference>
<keyword evidence="5" id="KW-1185">Reference proteome</keyword>
<name>A0A1G9CZ30_ACTMZ</name>
<keyword evidence="3" id="KW-0546">Nucleotide metabolism</keyword>
<dbReference type="NCBIfam" id="TIGR00172">
    <property type="entry name" value="maf"/>
    <property type="match status" value="1"/>
</dbReference>
<evidence type="ECO:0000313" key="4">
    <source>
        <dbReference type="EMBL" id="SDK56665.1"/>
    </source>
</evidence>
<dbReference type="SUPFAM" id="SSF52972">
    <property type="entry name" value="ITPase-like"/>
    <property type="match status" value="1"/>
</dbReference>
<proteinExistence type="inferred from homology"/>
<dbReference type="CDD" id="cd00555">
    <property type="entry name" value="Maf"/>
    <property type="match status" value="1"/>
</dbReference>